<dbReference type="Proteomes" id="UP001232148">
    <property type="component" value="Unassembled WGS sequence"/>
</dbReference>
<reference evidence="2" key="1">
    <citation type="submission" date="2021-06" db="EMBL/GenBank/DDBJ databases">
        <title>Comparative genomics, transcriptomics and evolutionary studies reveal genomic signatures of adaptation to plant cell wall in hemibiotrophic fungi.</title>
        <authorList>
            <consortium name="DOE Joint Genome Institute"/>
            <person name="Baroncelli R."/>
            <person name="Diaz J.F."/>
            <person name="Benocci T."/>
            <person name="Peng M."/>
            <person name="Battaglia E."/>
            <person name="Haridas S."/>
            <person name="Andreopoulos W."/>
            <person name="Labutti K."/>
            <person name="Pangilinan J."/>
            <person name="Floch G.L."/>
            <person name="Makela M.R."/>
            <person name="Henrissat B."/>
            <person name="Grigoriev I.V."/>
            <person name="Crouch J.A."/>
            <person name="De Vries R.P."/>
            <person name="Sukno S.A."/>
            <person name="Thon M.R."/>
        </authorList>
    </citation>
    <scope>NUCLEOTIDE SEQUENCE</scope>
    <source>
        <strain evidence="2">MAFF235873</strain>
    </source>
</reference>
<feature type="compositionally biased region" description="Basic and acidic residues" evidence="1">
    <location>
        <begin position="116"/>
        <end position="133"/>
    </location>
</feature>
<feature type="region of interest" description="Disordered" evidence="1">
    <location>
        <begin position="95"/>
        <end position="133"/>
    </location>
</feature>
<sequence length="133" mass="14440">MATIGVDHRTQDPHNPLDLITATMVLRDDSKALVALRHLGRMAVTMGGDSDRKIRTTSHLGQIMATMDLAHARMILTPLGHLVDKLMICTVLVSQQKQAPPKPPGDQSGRPNNGPDTDRPDSGPKPPRAVDRD</sequence>
<evidence type="ECO:0000256" key="1">
    <source>
        <dbReference type="SAM" id="MobiDB-lite"/>
    </source>
</evidence>
<dbReference type="AlphaFoldDB" id="A0AAD9HGT3"/>
<keyword evidence="3" id="KW-1185">Reference proteome</keyword>
<proteinExistence type="predicted"/>
<protein>
    <submittedName>
        <fullName evidence="2">Uncharacterized protein</fullName>
    </submittedName>
</protein>
<organism evidence="2 3">
    <name type="scientific">Colletotrichum zoysiae</name>
    <dbReference type="NCBI Taxonomy" id="1216348"/>
    <lineage>
        <taxon>Eukaryota</taxon>
        <taxon>Fungi</taxon>
        <taxon>Dikarya</taxon>
        <taxon>Ascomycota</taxon>
        <taxon>Pezizomycotina</taxon>
        <taxon>Sordariomycetes</taxon>
        <taxon>Hypocreomycetidae</taxon>
        <taxon>Glomerellales</taxon>
        <taxon>Glomerellaceae</taxon>
        <taxon>Colletotrichum</taxon>
        <taxon>Colletotrichum graminicola species complex</taxon>
    </lineage>
</organism>
<evidence type="ECO:0000313" key="2">
    <source>
        <dbReference type="EMBL" id="KAK2028613.1"/>
    </source>
</evidence>
<name>A0AAD9HGT3_9PEZI</name>
<comment type="caution">
    <text evidence="2">The sequence shown here is derived from an EMBL/GenBank/DDBJ whole genome shotgun (WGS) entry which is preliminary data.</text>
</comment>
<accession>A0AAD9HGT3</accession>
<evidence type="ECO:0000313" key="3">
    <source>
        <dbReference type="Proteomes" id="UP001232148"/>
    </source>
</evidence>
<dbReference type="EMBL" id="MU842875">
    <property type="protein sequence ID" value="KAK2028613.1"/>
    <property type="molecule type" value="Genomic_DNA"/>
</dbReference>
<gene>
    <name evidence="2" type="ORF">LX32DRAFT_728543</name>
</gene>